<gene>
    <name evidence="3" type="ORF">ZIOFF_013864</name>
</gene>
<protein>
    <submittedName>
        <fullName evidence="3">Uncharacterized protein</fullName>
    </submittedName>
</protein>
<evidence type="ECO:0000256" key="2">
    <source>
        <dbReference type="ARBA" id="ARBA00022679"/>
    </source>
</evidence>
<sequence>MDVRPMMEVVKGAAFGILQVAGGCPASLRPGHWLDLYSGTGAVGIEAISRGCSEQIPSFPIPLYQAHFVEMDPWVVSKVLQPNLESTGFSDVSVIHTVRVERFLEQAEQSLDNNRTFDYVSVTPPYTEVDYSVLMDQLAKSPLVGEDCFIVSYACSWHSTDTCPSLQPEEYNSVAEQSVAAASVFPNRPQYQQGNQQVKYDPMSPTYNPGWRDHPNLRYGNNSTAQQSFPQQIQNNNFSGNQRPPGFYNNTVPNRIQPFQPFQQHVSPLQQTRKSSSTQTDFSIQDMEEIMQQMMLHQQQLSLQCTHLIRQQQRTDAALQNIERQEDSVERSRDLDSDLQIKFGSIPKSVAVQIPVVEQKQTEIHLPFPQRLVKPGKGKAIEKSREFQEMTEIFSRVEVNIPLLKAIKHIPKYAKFLKDLCVNKKKLKGDELVSAGESVSALFQAMPQKCRDPGVFTISCKIGENSFEDAMVDLGASINRITGLSIELFDELEDRLDGYLLECAALFNNFRDDLSTECSDSLDQYVSASETKDYEEDCIVEVETGKALPSVLQPPKLELKVLPCHLKYAYLRKDEQLPVIISKDLDAV</sequence>
<evidence type="ECO:0000313" key="4">
    <source>
        <dbReference type="Proteomes" id="UP000734854"/>
    </source>
</evidence>
<dbReference type="EMBL" id="JACMSC010000004">
    <property type="protein sequence ID" value="KAG6523975.1"/>
    <property type="molecule type" value="Genomic_DNA"/>
</dbReference>
<dbReference type="PANTHER" id="PTHR43542:SF1">
    <property type="entry name" value="METHYLTRANSFERASE"/>
    <property type="match status" value="1"/>
</dbReference>
<reference evidence="3 4" key="1">
    <citation type="submission" date="2020-08" db="EMBL/GenBank/DDBJ databases">
        <title>Plant Genome Project.</title>
        <authorList>
            <person name="Zhang R.-G."/>
        </authorList>
    </citation>
    <scope>NUCLEOTIDE SEQUENCE [LARGE SCALE GENOMIC DNA]</scope>
    <source>
        <tissue evidence="3">Rhizome</tissue>
    </source>
</reference>
<proteinExistence type="predicted"/>
<dbReference type="AlphaFoldDB" id="A0A8J5H9R4"/>
<comment type="caution">
    <text evidence="3">The sequence shown here is derived from an EMBL/GenBank/DDBJ whole genome shotgun (WGS) entry which is preliminary data.</text>
</comment>
<evidence type="ECO:0000313" key="3">
    <source>
        <dbReference type="EMBL" id="KAG6523975.1"/>
    </source>
</evidence>
<name>A0A8J5H9R4_ZINOF</name>
<dbReference type="InterPro" id="IPR004398">
    <property type="entry name" value="RNA_MeTrfase_RsmD"/>
</dbReference>
<keyword evidence="1" id="KW-0489">Methyltransferase</keyword>
<dbReference type="Pfam" id="PF03602">
    <property type="entry name" value="Cons_hypoth95"/>
    <property type="match status" value="1"/>
</dbReference>
<dbReference type="Proteomes" id="UP000734854">
    <property type="component" value="Unassembled WGS sequence"/>
</dbReference>
<dbReference type="InterPro" id="IPR029063">
    <property type="entry name" value="SAM-dependent_MTases_sf"/>
</dbReference>
<keyword evidence="2" id="KW-0808">Transferase</keyword>
<dbReference type="Gene3D" id="3.40.50.150">
    <property type="entry name" value="Vaccinia Virus protein VP39"/>
    <property type="match status" value="1"/>
</dbReference>
<accession>A0A8J5H9R4</accession>
<dbReference type="PROSITE" id="PS51257">
    <property type="entry name" value="PROKAR_LIPOPROTEIN"/>
    <property type="match status" value="1"/>
</dbReference>
<evidence type="ECO:0000256" key="1">
    <source>
        <dbReference type="ARBA" id="ARBA00022603"/>
    </source>
</evidence>
<dbReference type="GO" id="GO:0008168">
    <property type="term" value="F:methyltransferase activity"/>
    <property type="evidence" value="ECO:0007669"/>
    <property type="project" value="UniProtKB-KW"/>
</dbReference>
<organism evidence="3 4">
    <name type="scientific">Zingiber officinale</name>
    <name type="common">Ginger</name>
    <name type="synonym">Amomum zingiber</name>
    <dbReference type="NCBI Taxonomy" id="94328"/>
    <lineage>
        <taxon>Eukaryota</taxon>
        <taxon>Viridiplantae</taxon>
        <taxon>Streptophyta</taxon>
        <taxon>Embryophyta</taxon>
        <taxon>Tracheophyta</taxon>
        <taxon>Spermatophyta</taxon>
        <taxon>Magnoliopsida</taxon>
        <taxon>Liliopsida</taxon>
        <taxon>Zingiberales</taxon>
        <taxon>Zingiberaceae</taxon>
        <taxon>Zingiber</taxon>
    </lineage>
</organism>
<dbReference type="PANTHER" id="PTHR43542">
    <property type="entry name" value="METHYLTRANSFERASE"/>
    <property type="match status" value="1"/>
</dbReference>
<keyword evidence="4" id="KW-1185">Reference proteome</keyword>
<dbReference type="GO" id="GO:0031167">
    <property type="term" value="P:rRNA methylation"/>
    <property type="evidence" value="ECO:0007669"/>
    <property type="project" value="InterPro"/>
</dbReference>
<dbReference type="SUPFAM" id="SSF53335">
    <property type="entry name" value="S-adenosyl-L-methionine-dependent methyltransferases"/>
    <property type="match status" value="1"/>
</dbReference>